<organism evidence="2 3">
    <name type="scientific">Leptothoe kymatousa TAU-MAC 1615</name>
    <dbReference type="NCBI Taxonomy" id="2364775"/>
    <lineage>
        <taxon>Bacteria</taxon>
        <taxon>Bacillati</taxon>
        <taxon>Cyanobacteriota</taxon>
        <taxon>Cyanophyceae</taxon>
        <taxon>Nodosilineales</taxon>
        <taxon>Cymatolegaceae</taxon>
        <taxon>Leptothoe</taxon>
        <taxon>Leptothoe kymatousa</taxon>
    </lineage>
</organism>
<comment type="caution">
    <text evidence="2">The sequence shown here is derived from an EMBL/GenBank/DDBJ whole genome shotgun (WGS) entry which is preliminary data.</text>
</comment>
<accession>A0ABS5XZW5</accession>
<name>A0ABS5XZW5_9CYAN</name>
<sequence>MTTSNPGPENSLTFLYYFGTTTLITIVLASLVLNLSPMSSIPNQMGLVMGLVGGFLGLYFNRSITLKQPIKGHKVFLNQISQPLAELGYTPLDDDNLPADIVVYGRQNVRGLLSGKVYIRLEPKTAYITSRAVHIRGLKKILS</sequence>
<feature type="transmembrane region" description="Helical" evidence="1">
    <location>
        <begin position="12"/>
        <end position="35"/>
    </location>
</feature>
<keyword evidence="3" id="KW-1185">Reference proteome</keyword>
<proteinExistence type="predicted"/>
<reference evidence="2 3" key="1">
    <citation type="journal article" date="2021" name="Mar. Drugs">
        <title>Genome Reduction and Secondary Metabolism of the Marine Sponge-Associated Cyanobacterium Leptothoe.</title>
        <authorList>
            <person name="Konstantinou D."/>
            <person name="Popin R.V."/>
            <person name="Fewer D.P."/>
            <person name="Sivonen K."/>
            <person name="Gkelis S."/>
        </authorList>
    </citation>
    <scope>NUCLEOTIDE SEQUENCE [LARGE SCALE GENOMIC DNA]</scope>
    <source>
        <strain evidence="2 3">TAU-MAC 1615</strain>
    </source>
</reference>
<keyword evidence="1" id="KW-0812">Transmembrane</keyword>
<keyword evidence="1" id="KW-0472">Membrane</keyword>
<evidence type="ECO:0000313" key="3">
    <source>
        <dbReference type="Proteomes" id="UP001196661"/>
    </source>
</evidence>
<evidence type="ECO:0000313" key="2">
    <source>
        <dbReference type="EMBL" id="MBT9311133.1"/>
    </source>
</evidence>
<gene>
    <name evidence="2" type="ORF">IXB28_02850</name>
</gene>
<protein>
    <submittedName>
        <fullName evidence="2">Uncharacterized protein</fullName>
    </submittedName>
</protein>
<dbReference type="Proteomes" id="UP001196661">
    <property type="component" value="Unassembled WGS sequence"/>
</dbReference>
<dbReference type="RefSeq" id="WP_215617040.1">
    <property type="nucleotide sequence ID" value="NZ_JADOER010000004.1"/>
</dbReference>
<keyword evidence="1" id="KW-1133">Transmembrane helix</keyword>
<feature type="transmembrane region" description="Helical" evidence="1">
    <location>
        <begin position="41"/>
        <end position="61"/>
    </location>
</feature>
<evidence type="ECO:0000256" key="1">
    <source>
        <dbReference type="SAM" id="Phobius"/>
    </source>
</evidence>
<dbReference type="EMBL" id="JADOER010000004">
    <property type="protein sequence ID" value="MBT9311133.1"/>
    <property type="molecule type" value="Genomic_DNA"/>
</dbReference>